<sequence length="83" mass="9465">MLLLQKTPKNQVLRLRLYRPQLLLVGNQHTKLKETAPSWVYKSKSSSSRCGFTVRVPGSGTPLCLTTQEKRRRRPDLLQASCV</sequence>
<dbReference type="EMBL" id="JAHRIQ010073583">
    <property type="protein sequence ID" value="MEQ2245546.1"/>
    <property type="molecule type" value="Genomic_DNA"/>
</dbReference>
<dbReference type="Proteomes" id="UP001482620">
    <property type="component" value="Unassembled WGS sequence"/>
</dbReference>
<organism evidence="1 2">
    <name type="scientific">Ilyodon furcidens</name>
    <name type="common">goldbreast splitfin</name>
    <dbReference type="NCBI Taxonomy" id="33524"/>
    <lineage>
        <taxon>Eukaryota</taxon>
        <taxon>Metazoa</taxon>
        <taxon>Chordata</taxon>
        <taxon>Craniata</taxon>
        <taxon>Vertebrata</taxon>
        <taxon>Euteleostomi</taxon>
        <taxon>Actinopterygii</taxon>
        <taxon>Neopterygii</taxon>
        <taxon>Teleostei</taxon>
        <taxon>Neoteleostei</taxon>
        <taxon>Acanthomorphata</taxon>
        <taxon>Ovalentaria</taxon>
        <taxon>Atherinomorphae</taxon>
        <taxon>Cyprinodontiformes</taxon>
        <taxon>Goodeidae</taxon>
        <taxon>Ilyodon</taxon>
    </lineage>
</organism>
<keyword evidence="2" id="KW-1185">Reference proteome</keyword>
<evidence type="ECO:0000313" key="2">
    <source>
        <dbReference type="Proteomes" id="UP001482620"/>
    </source>
</evidence>
<proteinExistence type="predicted"/>
<accession>A0ABV0ULB0</accession>
<feature type="non-terminal residue" evidence="1">
    <location>
        <position position="83"/>
    </location>
</feature>
<comment type="caution">
    <text evidence="1">The sequence shown here is derived from an EMBL/GenBank/DDBJ whole genome shotgun (WGS) entry which is preliminary data.</text>
</comment>
<gene>
    <name evidence="1" type="ORF">ILYODFUR_029036</name>
</gene>
<name>A0ABV0ULB0_9TELE</name>
<protein>
    <submittedName>
        <fullName evidence="1">Uncharacterized protein</fullName>
    </submittedName>
</protein>
<reference evidence="1 2" key="1">
    <citation type="submission" date="2021-06" db="EMBL/GenBank/DDBJ databases">
        <authorList>
            <person name="Palmer J.M."/>
        </authorList>
    </citation>
    <scope>NUCLEOTIDE SEQUENCE [LARGE SCALE GENOMIC DNA]</scope>
    <source>
        <strain evidence="2">if_2019</strain>
        <tissue evidence="1">Muscle</tissue>
    </source>
</reference>
<evidence type="ECO:0000313" key="1">
    <source>
        <dbReference type="EMBL" id="MEQ2245546.1"/>
    </source>
</evidence>